<keyword evidence="2" id="KW-1185">Reference proteome</keyword>
<reference evidence="1 2" key="1">
    <citation type="submission" date="2020-02" db="EMBL/GenBank/DDBJ databases">
        <authorList>
            <person name="Babadi Z.K."/>
            <person name="Risdian C."/>
            <person name="Ebrahimipour G.H."/>
            <person name="Wink J."/>
        </authorList>
    </citation>
    <scope>NUCLEOTIDE SEQUENCE [LARGE SCALE GENOMIC DNA]</scope>
    <source>
        <strain evidence="1 2">ZKHCc1 1396</strain>
    </source>
</reference>
<dbReference type="Proteomes" id="UP001516472">
    <property type="component" value="Unassembled WGS sequence"/>
</dbReference>
<dbReference type="RefSeq" id="WP_193346572.1">
    <property type="nucleotide sequence ID" value="NZ_CBCSIP010000028.1"/>
</dbReference>
<organism evidence="1 2">
    <name type="scientific">Corallococcus soli</name>
    <dbReference type="NCBI Taxonomy" id="2710757"/>
    <lineage>
        <taxon>Bacteria</taxon>
        <taxon>Pseudomonadati</taxon>
        <taxon>Myxococcota</taxon>
        <taxon>Myxococcia</taxon>
        <taxon>Myxococcales</taxon>
        <taxon>Cystobacterineae</taxon>
        <taxon>Myxococcaceae</taxon>
        <taxon>Corallococcus</taxon>
    </lineage>
</organism>
<evidence type="ECO:0008006" key="3">
    <source>
        <dbReference type="Google" id="ProtNLM"/>
    </source>
</evidence>
<evidence type="ECO:0000313" key="1">
    <source>
        <dbReference type="EMBL" id="MBE4747160.1"/>
    </source>
</evidence>
<name>A0ABR9PGZ1_9BACT</name>
<accession>A0ABR9PGZ1</accession>
<protein>
    <recommendedName>
        <fullName evidence="3">YgiT-type zinc finger protein</fullName>
    </recommendedName>
</protein>
<gene>
    <name evidence="1" type="ORF">G4177_03090</name>
</gene>
<evidence type="ECO:0000313" key="2">
    <source>
        <dbReference type="Proteomes" id="UP001516472"/>
    </source>
</evidence>
<comment type="caution">
    <text evidence="1">The sequence shown here is derived from an EMBL/GenBank/DDBJ whole genome shotgun (WGS) entry which is preliminary data.</text>
</comment>
<sequence length="202" mass="22216">MKTFKCPCNKGEVREVARPGRRTHFRNIPDLEIPADVSIPTCSACGEEWIDEEVAARLDDAMEEVYRAVVAAKVEGAIRDLKPFIAQRDLEQLLDLSGGYISKVKSGKETSASLVSVLMLLAEAPRQRIDALRNLWMAEPKEEAERASLPDESQWTVSAGMEMVVHSTRAAERTPSLPRKGRQGGAVIRIAQQYGAEPSVAA</sequence>
<dbReference type="EMBL" id="JAAIYO010000001">
    <property type="protein sequence ID" value="MBE4747160.1"/>
    <property type="molecule type" value="Genomic_DNA"/>
</dbReference>
<proteinExistence type="predicted"/>